<evidence type="ECO:0000313" key="1">
    <source>
        <dbReference type="EMBL" id="NEC93497.1"/>
    </source>
</evidence>
<feature type="non-terminal residue" evidence="1">
    <location>
        <position position="1"/>
    </location>
</feature>
<organism evidence="1">
    <name type="scientific">Streptomyces sp. SID12501</name>
    <dbReference type="NCBI Taxonomy" id="2706042"/>
    <lineage>
        <taxon>Bacteria</taxon>
        <taxon>Bacillati</taxon>
        <taxon>Actinomycetota</taxon>
        <taxon>Actinomycetes</taxon>
        <taxon>Kitasatosporales</taxon>
        <taxon>Streptomycetaceae</taxon>
        <taxon>Streptomyces</taxon>
    </lineage>
</organism>
<name>A0A6B3C9M7_9ACTN</name>
<accession>A0A6B3C9M7</accession>
<protein>
    <submittedName>
        <fullName evidence="1">2-hydroxyacid dehydrogenase</fullName>
    </submittedName>
</protein>
<comment type="caution">
    <text evidence="1">The sequence shown here is derived from an EMBL/GenBank/DDBJ whole genome shotgun (WGS) entry which is preliminary data.</text>
</comment>
<reference evidence="1" key="1">
    <citation type="submission" date="2020-01" db="EMBL/GenBank/DDBJ databases">
        <title>Insect and environment-associated Actinomycetes.</title>
        <authorList>
            <person name="Currrie C."/>
            <person name="Chevrette M."/>
            <person name="Carlson C."/>
            <person name="Stubbendieck R."/>
            <person name="Wendt-Pienkowski E."/>
        </authorList>
    </citation>
    <scope>NUCLEOTIDE SEQUENCE</scope>
    <source>
        <strain evidence="1">SID12501</strain>
    </source>
</reference>
<proteinExistence type="predicted"/>
<dbReference type="AlphaFoldDB" id="A0A6B3C9M7"/>
<dbReference type="EMBL" id="JAAGLU010000893">
    <property type="protein sequence ID" value="NEC93497.1"/>
    <property type="molecule type" value="Genomic_DNA"/>
</dbReference>
<gene>
    <name evidence="1" type="ORF">G3I71_49010</name>
</gene>
<sequence length="37" mass="3969">AYYTSDAVGQIIETTVRNVADYLAGRRSENTLVPGPA</sequence>